<dbReference type="Gene3D" id="3.40.50.150">
    <property type="entry name" value="Vaccinia Virus protein VP39"/>
    <property type="match status" value="1"/>
</dbReference>
<dbReference type="RefSeq" id="WP_345406487.1">
    <property type="nucleotide sequence ID" value="NZ_BAABHG010000020.1"/>
</dbReference>
<dbReference type="SUPFAM" id="SSF53335">
    <property type="entry name" value="S-adenosyl-L-methionine-dependent methyltransferases"/>
    <property type="match status" value="1"/>
</dbReference>
<evidence type="ECO:0000256" key="2">
    <source>
        <dbReference type="ARBA" id="ARBA00022603"/>
    </source>
</evidence>
<dbReference type="EMBL" id="JBHUKU010000009">
    <property type="protein sequence ID" value="MFD2460989.1"/>
    <property type="molecule type" value="Genomic_DNA"/>
</dbReference>
<gene>
    <name evidence="5" type="ORF">ACFSYJ_20450</name>
</gene>
<dbReference type="Pfam" id="PF08241">
    <property type="entry name" value="Methyltransf_11"/>
    <property type="match status" value="1"/>
</dbReference>
<comment type="caution">
    <text evidence="5">The sequence shown here is derived from an EMBL/GenBank/DDBJ whole genome shotgun (WGS) entry which is preliminary data.</text>
</comment>
<evidence type="ECO:0000313" key="5">
    <source>
        <dbReference type="EMBL" id="MFD2460989.1"/>
    </source>
</evidence>
<dbReference type="InterPro" id="IPR051052">
    <property type="entry name" value="Diverse_substrate_MTase"/>
</dbReference>
<dbReference type="Proteomes" id="UP001597419">
    <property type="component" value="Unassembled WGS sequence"/>
</dbReference>
<name>A0ABW5GJL4_9PSEU</name>
<dbReference type="InterPro" id="IPR013216">
    <property type="entry name" value="Methyltransf_11"/>
</dbReference>
<protein>
    <submittedName>
        <fullName evidence="5">Class I SAM-dependent methyltransferase</fullName>
        <ecNumber evidence="5">2.1.1.-</ecNumber>
    </submittedName>
</protein>
<proteinExistence type="inferred from homology"/>
<comment type="similarity">
    <text evidence="1">Belongs to the methyltransferase superfamily.</text>
</comment>
<dbReference type="GO" id="GO:0032259">
    <property type="term" value="P:methylation"/>
    <property type="evidence" value="ECO:0007669"/>
    <property type="project" value="UniProtKB-KW"/>
</dbReference>
<dbReference type="CDD" id="cd02440">
    <property type="entry name" value="AdoMet_MTases"/>
    <property type="match status" value="1"/>
</dbReference>
<evidence type="ECO:0000313" key="6">
    <source>
        <dbReference type="Proteomes" id="UP001597419"/>
    </source>
</evidence>
<dbReference type="GO" id="GO:0008168">
    <property type="term" value="F:methyltransferase activity"/>
    <property type="evidence" value="ECO:0007669"/>
    <property type="project" value="UniProtKB-KW"/>
</dbReference>
<evidence type="ECO:0000256" key="1">
    <source>
        <dbReference type="ARBA" id="ARBA00008361"/>
    </source>
</evidence>
<keyword evidence="6" id="KW-1185">Reference proteome</keyword>
<organism evidence="5 6">
    <name type="scientific">Amycolatopsis samaneae</name>
    <dbReference type="NCBI Taxonomy" id="664691"/>
    <lineage>
        <taxon>Bacteria</taxon>
        <taxon>Bacillati</taxon>
        <taxon>Actinomycetota</taxon>
        <taxon>Actinomycetes</taxon>
        <taxon>Pseudonocardiales</taxon>
        <taxon>Pseudonocardiaceae</taxon>
        <taxon>Amycolatopsis</taxon>
    </lineage>
</organism>
<sequence length="257" mass="27222">MNEPSAGDARELRAMRAASFGSHAAAYARHRPGYPRKALSWGLSGAAFTPVRTVDLAAGTGKVSLGLAELGLAVTAVEPDPGMRAEFSRLLPQVTALAGTAENIPLPGGSADAVVVGQAFHWFDTNAALTEMARVVRPGGVVVALWNHDDESVPWVAEFRALTRTGVSRVWLDDPDVVPAHPAFGAFEREIFPHSQRRTAETLVETVATHSHLLVASAEEANAVLGAALAFLESNPETAGGEFDLPIVTSVFRARRV</sequence>
<accession>A0ABW5GJL4</accession>
<evidence type="ECO:0000256" key="3">
    <source>
        <dbReference type="ARBA" id="ARBA00022679"/>
    </source>
</evidence>
<dbReference type="InterPro" id="IPR029063">
    <property type="entry name" value="SAM-dependent_MTases_sf"/>
</dbReference>
<dbReference type="PANTHER" id="PTHR44942:SF4">
    <property type="entry name" value="METHYLTRANSFERASE TYPE 11 DOMAIN-CONTAINING PROTEIN"/>
    <property type="match status" value="1"/>
</dbReference>
<feature type="domain" description="Methyltransferase type 11" evidence="4">
    <location>
        <begin position="54"/>
        <end position="143"/>
    </location>
</feature>
<keyword evidence="2 5" id="KW-0489">Methyltransferase</keyword>
<dbReference type="EC" id="2.1.1.-" evidence="5"/>
<evidence type="ECO:0000259" key="4">
    <source>
        <dbReference type="Pfam" id="PF08241"/>
    </source>
</evidence>
<dbReference type="PANTHER" id="PTHR44942">
    <property type="entry name" value="METHYLTRANSF_11 DOMAIN-CONTAINING PROTEIN"/>
    <property type="match status" value="1"/>
</dbReference>
<reference evidence="6" key="1">
    <citation type="journal article" date="2019" name="Int. J. Syst. Evol. Microbiol.">
        <title>The Global Catalogue of Microorganisms (GCM) 10K type strain sequencing project: providing services to taxonomists for standard genome sequencing and annotation.</title>
        <authorList>
            <consortium name="The Broad Institute Genomics Platform"/>
            <consortium name="The Broad Institute Genome Sequencing Center for Infectious Disease"/>
            <person name="Wu L."/>
            <person name="Ma J."/>
        </authorList>
    </citation>
    <scope>NUCLEOTIDE SEQUENCE [LARGE SCALE GENOMIC DNA]</scope>
    <source>
        <strain evidence="6">CGMCC 4.7643</strain>
    </source>
</reference>
<keyword evidence="3 5" id="KW-0808">Transferase</keyword>